<feature type="compositionally biased region" description="Basic and acidic residues" evidence="14">
    <location>
        <begin position="693"/>
        <end position="708"/>
    </location>
</feature>
<dbReference type="InterPro" id="IPR047559">
    <property type="entry name" value="HOIL1_RBR_mRING-HC-C3HC3D"/>
</dbReference>
<protein>
    <recommendedName>
        <fullName evidence="5">RanBP-type and C3HC4-type zinc finger-containing protein 1</fullName>
        <ecNumber evidence="4">2.3.2.31</ecNumber>
    </recommendedName>
</protein>
<name>A0A9J6C020_POLVA</name>
<dbReference type="InterPro" id="IPR029071">
    <property type="entry name" value="Ubiquitin-like_domsf"/>
</dbReference>
<dbReference type="GO" id="GO:0009893">
    <property type="term" value="P:positive regulation of metabolic process"/>
    <property type="evidence" value="ECO:0007669"/>
    <property type="project" value="UniProtKB-ARBA"/>
</dbReference>
<dbReference type="InterPro" id="IPR001841">
    <property type="entry name" value="Znf_RING"/>
</dbReference>
<evidence type="ECO:0000313" key="20">
    <source>
        <dbReference type="Proteomes" id="UP001107558"/>
    </source>
</evidence>
<accession>A0A9J6C020</accession>
<keyword evidence="10 13" id="KW-0863">Zinc-finger</keyword>
<evidence type="ECO:0000259" key="15">
    <source>
        <dbReference type="PROSITE" id="PS50053"/>
    </source>
</evidence>
<evidence type="ECO:0000256" key="1">
    <source>
        <dbReference type="ARBA" id="ARBA00001798"/>
    </source>
</evidence>
<keyword evidence="6" id="KW-0597">Phosphoprotein</keyword>
<evidence type="ECO:0000259" key="16">
    <source>
        <dbReference type="PROSITE" id="PS50089"/>
    </source>
</evidence>
<dbReference type="InterPro" id="IPR047557">
    <property type="entry name" value="Rcat_RBR_HOIL1"/>
</dbReference>
<dbReference type="EMBL" id="JADBJN010000002">
    <property type="protein sequence ID" value="KAG5675163.1"/>
    <property type="molecule type" value="Genomic_DNA"/>
</dbReference>
<dbReference type="Gene3D" id="3.30.40.10">
    <property type="entry name" value="Zinc/RING finger domain, C3HC4 (zinc finger)"/>
    <property type="match status" value="1"/>
</dbReference>
<dbReference type="GO" id="GO:0097039">
    <property type="term" value="P:protein linear polyubiquitination"/>
    <property type="evidence" value="ECO:0007669"/>
    <property type="project" value="TreeGrafter"/>
</dbReference>
<dbReference type="FunFam" id="3.30.40.10:FF:000137">
    <property type="entry name" value="RanBP-type and C3HC4-type zinc finger-containing protein 1"/>
    <property type="match status" value="1"/>
</dbReference>
<reference evidence="19" key="1">
    <citation type="submission" date="2021-03" db="EMBL/GenBank/DDBJ databases">
        <title>Chromosome level genome of the anhydrobiotic midge Polypedilum vanderplanki.</title>
        <authorList>
            <person name="Yoshida Y."/>
            <person name="Kikawada T."/>
            <person name="Gusev O."/>
        </authorList>
    </citation>
    <scope>NUCLEOTIDE SEQUENCE</scope>
    <source>
        <strain evidence="19">NIAS01</strain>
        <tissue evidence="19">Whole body or cell culture</tissue>
    </source>
</reference>
<feature type="region of interest" description="Disordered" evidence="14">
    <location>
        <begin position="289"/>
        <end position="382"/>
    </location>
</feature>
<comment type="caution">
    <text evidence="19">The sequence shown here is derived from an EMBL/GenBank/DDBJ whole genome shotgun (WGS) entry which is preliminary data.</text>
</comment>
<dbReference type="PANTHER" id="PTHR22770">
    <property type="entry name" value="UBIQUITIN CONJUGATING ENZYME 7 INTERACTING PROTEIN-RELATED"/>
    <property type="match status" value="1"/>
</dbReference>
<evidence type="ECO:0000256" key="14">
    <source>
        <dbReference type="SAM" id="MobiDB-lite"/>
    </source>
</evidence>
<evidence type="ECO:0000256" key="2">
    <source>
        <dbReference type="ARBA" id="ARBA00004906"/>
    </source>
</evidence>
<comment type="catalytic activity">
    <reaction evidence="1">
        <text>[E2 ubiquitin-conjugating enzyme]-S-ubiquitinyl-L-cysteine + [acceptor protein]-L-lysine = [E2 ubiquitin-conjugating enzyme]-L-cysteine + [acceptor protein]-N(6)-ubiquitinyl-L-lysine.</text>
        <dbReference type="EC" id="2.3.2.31"/>
    </reaction>
</comment>
<keyword evidence="12" id="KW-0862">Zinc</keyword>
<feature type="domain" description="RanBP2-type" evidence="17">
    <location>
        <begin position="729"/>
        <end position="758"/>
    </location>
</feature>
<dbReference type="EC" id="2.3.2.31" evidence="4"/>
<dbReference type="CDD" id="cd16633">
    <property type="entry name" value="mRING-HC-C3HC3D_RBR_HOIL1"/>
    <property type="match status" value="1"/>
</dbReference>
<dbReference type="InterPro" id="IPR044066">
    <property type="entry name" value="TRIAD_supradom"/>
</dbReference>
<evidence type="ECO:0000256" key="4">
    <source>
        <dbReference type="ARBA" id="ARBA00012251"/>
    </source>
</evidence>
<dbReference type="GO" id="GO:0061630">
    <property type="term" value="F:ubiquitin protein ligase activity"/>
    <property type="evidence" value="ECO:0007669"/>
    <property type="project" value="UniProtKB-EC"/>
</dbReference>
<feature type="region of interest" description="Disordered" evidence="14">
    <location>
        <begin position="230"/>
        <end position="249"/>
    </location>
</feature>
<dbReference type="InterPro" id="IPR000626">
    <property type="entry name" value="Ubiquitin-like_dom"/>
</dbReference>
<feature type="region of interest" description="Disordered" evidence="14">
    <location>
        <begin position="977"/>
        <end position="1002"/>
    </location>
</feature>
<dbReference type="Pfam" id="PF00641">
    <property type="entry name" value="Zn_ribbon_RanBP"/>
    <property type="match status" value="1"/>
</dbReference>
<evidence type="ECO:0000313" key="19">
    <source>
        <dbReference type="EMBL" id="KAG5675163.1"/>
    </source>
</evidence>
<dbReference type="PROSITE" id="PS00518">
    <property type="entry name" value="ZF_RING_1"/>
    <property type="match status" value="1"/>
</dbReference>
<keyword evidence="9" id="KW-0677">Repeat</keyword>
<dbReference type="InterPro" id="IPR017907">
    <property type="entry name" value="Znf_RING_CS"/>
</dbReference>
<evidence type="ECO:0000259" key="18">
    <source>
        <dbReference type="PROSITE" id="PS51873"/>
    </source>
</evidence>
<feature type="region of interest" description="Disordered" evidence="14">
    <location>
        <begin position="1247"/>
        <end position="1267"/>
    </location>
</feature>
<feature type="compositionally biased region" description="Basic and acidic residues" evidence="14">
    <location>
        <begin position="234"/>
        <end position="249"/>
    </location>
</feature>
<dbReference type="PANTHER" id="PTHR22770:SF13">
    <property type="entry name" value="RING-TYPE DOMAIN-CONTAINING PROTEIN"/>
    <property type="match status" value="1"/>
</dbReference>
<evidence type="ECO:0000256" key="6">
    <source>
        <dbReference type="ARBA" id="ARBA00022553"/>
    </source>
</evidence>
<comment type="similarity">
    <text evidence="3">Belongs to the RBR family.</text>
</comment>
<dbReference type="PROSITE" id="PS50199">
    <property type="entry name" value="ZF_RANBP2_2"/>
    <property type="match status" value="2"/>
</dbReference>
<dbReference type="Gene3D" id="2.30.30.380">
    <property type="entry name" value="Zn-finger domain of Sec23/24"/>
    <property type="match status" value="1"/>
</dbReference>
<evidence type="ECO:0000259" key="17">
    <source>
        <dbReference type="PROSITE" id="PS50199"/>
    </source>
</evidence>
<dbReference type="SUPFAM" id="SSF54236">
    <property type="entry name" value="Ubiquitin-like"/>
    <property type="match status" value="1"/>
</dbReference>
<dbReference type="PROSITE" id="PS51873">
    <property type="entry name" value="TRIAD"/>
    <property type="match status" value="1"/>
</dbReference>
<keyword evidence="11" id="KW-0833">Ubl conjugation pathway</keyword>
<dbReference type="Proteomes" id="UP001107558">
    <property type="component" value="Chromosome 2"/>
</dbReference>
<keyword evidence="20" id="KW-1185">Reference proteome</keyword>
<feature type="compositionally biased region" description="Basic and acidic residues" evidence="14">
    <location>
        <begin position="316"/>
        <end position="326"/>
    </location>
</feature>
<dbReference type="GO" id="GO:0071797">
    <property type="term" value="C:LUBAC complex"/>
    <property type="evidence" value="ECO:0007669"/>
    <property type="project" value="TreeGrafter"/>
</dbReference>
<comment type="pathway">
    <text evidence="2">Protein modification; protein ubiquitination.</text>
</comment>
<organism evidence="19 20">
    <name type="scientific">Polypedilum vanderplanki</name>
    <name type="common">Sleeping chironomid midge</name>
    <dbReference type="NCBI Taxonomy" id="319348"/>
    <lineage>
        <taxon>Eukaryota</taxon>
        <taxon>Metazoa</taxon>
        <taxon>Ecdysozoa</taxon>
        <taxon>Arthropoda</taxon>
        <taxon>Hexapoda</taxon>
        <taxon>Insecta</taxon>
        <taxon>Pterygota</taxon>
        <taxon>Neoptera</taxon>
        <taxon>Endopterygota</taxon>
        <taxon>Diptera</taxon>
        <taxon>Nematocera</taxon>
        <taxon>Chironomoidea</taxon>
        <taxon>Chironomidae</taxon>
        <taxon>Chironominae</taxon>
        <taxon>Polypedilum</taxon>
        <taxon>Polypedilum</taxon>
    </lineage>
</organism>
<sequence length="1710" mass="196790">MNFATADRPRCMLRDDFYPRQRQLPQQQRKYRKFDYYRENNDEFDDDSTWYWNMNQNQSINCNGSSSVNARGSYYNNNNKYYNKPSARNVSSASSERSSTSGFQSFFRWFKRDDKSHRNSKDIRYPRDLTSSTDTLEFEYERRAPPPVQYRKKVKGGYHKNEPTVITPPQQPSNSHFSYTFSQSSSCDSVFSTASSFAFVPPIKYLLNRNHKQIDRQILDNSYTESYHKRVRAREHARENDRNNEVTLRRKYHLYDESDHETNNNISYEQNYNQRNNLRYQDLSLPNTKRYSQESNNLPDSAKLEDLNVASKHRRTSSDSSKDKRAGAFVHVKHKRKAPPPPPLDLSHKSKSLTPKSTGRKKRQAPLPPISPTTKVLEETTSATSLLGDREIRAIIEGNLERNSETISASTPAVPMIETAKESPKMEQRKYVSPYLKIREDRKLTDEQKRILLEQVSKSHQKNDETVNNNHQIISNTQNQASTSTLSIEEGQLVYHSADSPKITKDDKEKVFAPSSPISPRPWYKRSSTNTNHNKETIPFKKEVILRTMEKRKKKDEKDLPEVSYSRNSFFESASKFNIFARLTEDSAKKKEKEAEKRRSQIGIPNISELDREAAEIIQREHEASRAAASLTKNNDIPHIDDDDNEIEESGKSAQELISKFEANSANINRITVNSSFLPREDLFGKKISQNEQKVRKSLESPDRKKVENSPPKSKLPVSINGTKKTNGLMGLWTCPYCTLENPNWKIICEACEKIKPYEKRWNANNEKQASTPPLPRKFSYDNGKIENQWDKKTELVMKYFQPTQNKSNELSKSASETFISNSFLKKSPSPTRRYLGSPKLLPRKMSLEKQETKIEMIAEESNENDNKSSDENKIIVKTIKENDQKSNENEPDLNEIRSARLARFNTSLDMKKNLTEVERSNVTANRKQSPEKKITEKLDFTDPIALEREKERLREKIRAMNAKALAEKYPVLKKEENPSNEISEESKIAPTAPPLSPSNITNTKLGAIKKVLKKPIETQQQQNEIEEQATALEEKIINKEIKVQEQPKREKISTTVQTSVDIKLRKKSEDLVPTTVVELVKKNNNEEKIKKEDDEIPQVTFRFPLNTNTIAINKILRNLENAIADGKHLEAAEFAKDLAKLKVPLSVTRQKDRPKSEVEIEVSKVKAWLSIKENFREMEVNCYEISSNMTIDDLKKQISKDYYIPIEKQKITINGLSCDGRKSLKEIPTKIENGIRINVSVGTSNDEQQIASKKDESESDDEIQNEKVGSFDVAVGGANKNKQKIEDNGWECPLCTLINLPSRQQCLACSTSKPLPNKMTKLKELEYHFKVSEDLKTFFEMDKVDLRPKNLEKNDLNRKSAHRKSSDLLNILEDDKNLQKKEILPQQNTIVMTASIASPNITKNKYRGVDNFSPYKSYIFPKVTTSNNNEISKPIITNVIYKSSQSVTKEPLLSINAQKSHYQELMNLEVSDVVPNTSKFECSICFMEIESKQGVCLRDCLHSFCKICLQSHIKYSEEAEIKCPYIDDTYSCQSFLQEREVRGLVSKDDYEKHLSRSVRLAENKIENAFHCKTPNCKGWCIFEDNTNSFKCPVCTILNCITCGAIHDGLNCKQYQDHLSKGSDEESVNQTKKLLQELIDKDEAMNCPTCHIFLLKKWGCDWLRCSFCKTEICWVTKKKRWGPEGKGDYSDGCKCGFNGKKCSPKCTYCH</sequence>
<dbReference type="PROSITE" id="PS01358">
    <property type="entry name" value="ZF_RANBP2_1"/>
    <property type="match status" value="2"/>
</dbReference>
<keyword evidence="7" id="KW-0808">Transferase</keyword>
<dbReference type="InterPro" id="IPR013083">
    <property type="entry name" value="Znf_RING/FYVE/PHD"/>
</dbReference>
<evidence type="ECO:0000256" key="3">
    <source>
        <dbReference type="ARBA" id="ARBA00008278"/>
    </source>
</evidence>
<evidence type="ECO:0000256" key="9">
    <source>
        <dbReference type="ARBA" id="ARBA00022737"/>
    </source>
</evidence>
<dbReference type="PROSITE" id="PS50053">
    <property type="entry name" value="UBIQUITIN_2"/>
    <property type="match status" value="1"/>
</dbReference>
<evidence type="ECO:0000256" key="10">
    <source>
        <dbReference type="ARBA" id="ARBA00022771"/>
    </source>
</evidence>
<evidence type="ECO:0000256" key="12">
    <source>
        <dbReference type="ARBA" id="ARBA00022833"/>
    </source>
</evidence>
<dbReference type="InterPro" id="IPR051628">
    <property type="entry name" value="LUBAC_E3_Ligases"/>
</dbReference>
<dbReference type="SUPFAM" id="SSF90209">
    <property type="entry name" value="Ran binding protein zinc finger-like"/>
    <property type="match status" value="1"/>
</dbReference>
<dbReference type="SMART" id="SM00547">
    <property type="entry name" value="ZnF_RBZ"/>
    <property type="match status" value="2"/>
</dbReference>
<dbReference type="SUPFAM" id="SSF57850">
    <property type="entry name" value="RING/U-box"/>
    <property type="match status" value="3"/>
</dbReference>
<gene>
    <name evidence="19" type="ORF">PVAND_005089</name>
</gene>
<feature type="domain" description="RING-type" evidence="18">
    <location>
        <begin position="1479"/>
        <end position="1699"/>
    </location>
</feature>
<keyword evidence="8" id="KW-0479">Metal-binding</keyword>
<feature type="region of interest" description="Disordered" evidence="14">
    <location>
        <begin position="688"/>
        <end position="721"/>
    </location>
</feature>
<evidence type="ECO:0000256" key="7">
    <source>
        <dbReference type="ARBA" id="ARBA00022679"/>
    </source>
</evidence>
<evidence type="ECO:0000256" key="13">
    <source>
        <dbReference type="PROSITE-ProRule" id="PRU00322"/>
    </source>
</evidence>
<dbReference type="PROSITE" id="PS50089">
    <property type="entry name" value="ZF_RING_2"/>
    <property type="match status" value="1"/>
</dbReference>
<dbReference type="InterPro" id="IPR001876">
    <property type="entry name" value="Znf_RanBP2"/>
</dbReference>
<dbReference type="Gene3D" id="3.10.20.90">
    <property type="entry name" value="Phosphatidylinositol 3-kinase Catalytic Subunit, Chain A, domain 1"/>
    <property type="match status" value="1"/>
</dbReference>
<dbReference type="GO" id="GO:0008270">
    <property type="term" value="F:zinc ion binding"/>
    <property type="evidence" value="ECO:0007669"/>
    <property type="project" value="UniProtKB-KW"/>
</dbReference>
<feature type="domain" description="RING-type" evidence="16">
    <location>
        <begin position="1483"/>
        <end position="1525"/>
    </location>
</feature>
<feature type="region of interest" description="Disordered" evidence="14">
    <location>
        <begin position="507"/>
        <end position="535"/>
    </location>
</feature>
<dbReference type="GO" id="GO:0043161">
    <property type="term" value="P:proteasome-mediated ubiquitin-dependent protein catabolic process"/>
    <property type="evidence" value="ECO:0007669"/>
    <property type="project" value="TreeGrafter"/>
</dbReference>
<dbReference type="CDD" id="cd17039">
    <property type="entry name" value="Ubl_ubiquitin_like"/>
    <property type="match status" value="1"/>
</dbReference>
<proteinExistence type="inferred from homology"/>
<dbReference type="CDD" id="cd20358">
    <property type="entry name" value="Rcat_RBR_HOIL1"/>
    <property type="match status" value="1"/>
</dbReference>
<feature type="domain" description="Ubiquitin-like" evidence="15">
    <location>
        <begin position="1159"/>
        <end position="1227"/>
    </location>
</feature>
<dbReference type="CDD" id="cd20345">
    <property type="entry name" value="BRcat_RBR_HOIL1"/>
    <property type="match status" value="1"/>
</dbReference>
<dbReference type="InterPro" id="IPR036443">
    <property type="entry name" value="Znf_RanBP2_sf"/>
</dbReference>
<feature type="domain" description="RanBP2-type" evidence="17">
    <location>
        <begin position="1287"/>
        <end position="1316"/>
    </location>
</feature>
<feature type="compositionally biased region" description="Polar residues" evidence="14">
    <location>
        <begin position="289"/>
        <end position="299"/>
    </location>
</feature>
<dbReference type="InterPro" id="IPR047558">
    <property type="entry name" value="BRcat_RBR_HOIL1"/>
</dbReference>
<dbReference type="GO" id="GO:0043130">
    <property type="term" value="F:ubiquitin binding"/>
    <property type="evidence" value="ECO:0007669"/>
    <property type="project" value="TreeGrafter"/>
</dbReference>
<evidence type="ECO:0000256" key="5">
    <source>
        <dbReference type="ARBA" id="ARBA00017887"/>
    </source>
</evidence>
<evidence type="ECO:0000256" key="8">
    <source>
        <dbReference type="ARBA" id="ARBA00022723"/>
    </source>
</evidence>
<evidence type="ECO:0000256" key="11">
    <source>
        <dbReference type="ARBA" id="ARBA00022786"/>
    </source>
</evidence>
<dbReference type="OrthoDB" id="261960at2759"/>